<dbReference type="SMART" id="SM00267">
    <property type="entry name" value="GGDEF"/>
    <property type="match status" value="1"/>
</dbReference>
<dbReference type="OrthoDB" id="9814202at2"/>
<accession>A0L9T5</accession>
<dbReference type="InterPro" id="IPR001610">
    <property type="entry name" value="PAC"/>
</dbReference>
<evidence type="ECO:0000256" key="1">
    <source>
        <dbReference type="ARBA" id="ARBA00051114"/>
    </source>
</evidence>
<reference evidence="8" key="1">
    <citation type="journal article" date="2009" name="Appl. Environ. Microbiol.">
        <title>Complete genome sequence of the chemolithoautotrophic marine magnetotactic coccus strain MC-1.</title>
        <authorList>
            <person name="Schubbe S."/>
            <person name="Williams T.J."/>
            <person name="Xie G."/>
            <person name="Kiss H.E."/>
            <person name="Brettin T.S."/>
            <person name="Martinez D."/>
            <person name="Ross C.A."/>
            <person name="Schuler D."/>
            <person name="Cox B.L."/>
            <person name="Nealson K.H."/>
            <person name="Bazylinski D.A."/>
        </authorList>
    </citation>
    <scope>NUCLEOTIDE SEQUENCE [LARGE SCALE GENOMIC DNA]</scope>
    <source>
        <strain evidence="8">ATCC BAA-1437 / JCM 17883 / MC-1</strain>
    </source>
</reference>
<dbReference type="eggNOG" id="COG2203">
    <property type="taxonomic scope" value="Bacteria"/>
</dbReference>
<dbReference type="InterPro" id="IPR043128">
    <property type="entry name" value="Rev_trsase/Diguanyl_cyclase"/>
</dbReference>
<dbReference type="InterPro" id="IPR035919">
    <property type="entry name" value="EAL_sf"/>
</dbReference>
<dbReference type="SUPFAM" id="SSF141868">
    <property type="entry name" value="EAL domain-like"/>
    <property type="match status" value="1"/>
</dbReference>
<dbReference type="Gene3D" id="6.10.340.10">
    <property type="match status" value="1"/>
</dbReference>
<dbReference type="RefSeq" id="WP_011713849.1">
    <property type="nucleotide sequence ID" value="NC_008576.1"/>
</dbReference>
<feature type="transmembrane region" description="Helical" evidence="2">
    <location>
        <begin position="20"/>
        <end position="43"/>
    </location>
</feature>
<dbReference type="FunFam" id="3.30.70.270:FF:000001">
    <property type="entry name" value="Diguanylate cyclase domain protein"/>
    <property type="match status" value="1"/>
</dbReference>
<dbReference type="Pfam" id="PF00990">
    <property type="entry name" value="GGDEF"/>
    <property type="match status" value="1"/>
</dbReference>
<dbReference type="Pfam" id="PF08447">
    <property type="entry name" value="PAS_3"/>
    <property type="match status" value="1"/>
</dbReference>
<proteinExistence type="predicted"/>
<keyword evidence="2" id="KW-1133">Transmembrane helix</keyword>
<dbReference type="NCBIfam" id="TIGR00229">
    <property type="entry name" value="sensory_box"/>
    <property type="match status" value="2"/>
</dbReference>
<protein>
    <submittedName>
        <fullName evidence="7">Diguanylate cyclase/phosphodiesterase with PAS/PAC sensor(S)</fullName>
    </submittedName>
</protein>
<dbReference type="Gene3D" id="3.30.450.40">
    <property type="match status" value="1"/>
</dbReference>
<keyword evidence="2" id="KW-0812">Transmembrane</keyword>
<dbReference type="Pfam" id="PF01590">
    <property type="entry name" value="GAF"/>
    <property type="match status" value="1"/>
</dbReference>
<dbReference type="SUPFAM" id="SSF55781">
    <property type="entry name" value="GAF domain-like"/>
    <property type="match status" value="1"/>
</dbReference>
<dbReference type="InterPro" id="IPR029016">
    <property type="entry name" value="GAF-like_dom_sf"/>
</dbReference>
<dbReference type="HOGENOM" id="CLU_000445_70_46_5"/>
<dbReference type="InterPro" id="IPR035965">
    <property type="entry name" value="PAS-like_dom_sf"/>
</dbReference>
<dbReference type="CDD" id="cd00130">
    <property type="entry name" value="PAS"/>
    <property type="match status" value="2"/>
</dbReference>
<dbReference type="InterPro" id="IPR052155">
    <property type="entry name" value="Biofilm_reg_signaling"/>
</dbReference>
<keyword evidence="8" id="KW-1185">Reference proteome</keyword>
<evidence type="ECO:0000259" key="6">
    <source>
        <dbReference type="PROSITE" id="PS50887"/>
    </source>
</evidence>
<dbReference type="SMART" id="SM00052">
    <property type="entry name" value="EAL"/>
    <property type="match status" value="1"/>
</dbReference>
<name>A0L9T5_MAGMM</name>
<evidence type="ECO:0000259" key="3">
    <source>
        <dbReference type="PROSITE" id="PS50112"/>
    </source>
</evidence>
<dbReference type="STRING" id="156889.Mmc1_2227"/>
<dbReference type="PANTHER" id="PTHR44757:SF2">
    <property type="entry name" value="BIOFILM ARCHITECTURE MAINTENANCE PROTEIN MBAA"/>
    <property type="match status" value="1"/>
</dbReference>
<feature type="transmembrane region" description="Helical" evidence="2">
    <location>
        <begin position="328"/>
        <end position="346"/>
    </location>
</feature>
<dbReference type="PROSITE" id="PS50112">
    <property type="entry name" value="PAS"/>
    <property type="match status" value="1"/>
</dbReference>
<organism evidence="7 8">
    <name type="scientific">Magnetococcus marinus (strain ATCC BAA-1437 / JCM 17883 / MC-1)</name>
    <dbReference type="NCBI Taxonomy" id="156889"/>
    <lineage>
        <taxon>Bacteria</taxon>
        <taxon>Pseudomonadati</taxon>
        <taxon>Pseudomonadota</taxon>
        <taxon>Magnetococcia</taxon>
        <taxon>Magnetococcales</taxon>
        <taxon>Magnetococcaceae</taxon>
        <taxon>Magnetococcus</taxon>
    </lineage>
</organism>
<dbReference type="InterPro" id="IPR013767">
    <property type="entry name" value="PAS_fold"/>
</dbReference>
<dbReference type="Pfam" id="PF00989">
    <property type="entry name" value="PAS"/>
    <property type="match status" value="1"/>
</dbReference>
<gene>
    <name evidence="7" type="ordered locus">Mmc1_2227</name>
</gene>
<dbReference type="KEGG" id="mgm:Mmc1_2227"/>
<keyword evidence="2" id="KW-0472">Membrane</keyword>
<dbReference type="eggNOG" id="COG1220">
    <property type="taxonomic scope" value="Bacteria"/>
</dbReference>
<dbReference type="EMBL" id="CP000471">
    <property type="protein sequence ID" value="ABK44728.1"/>
    <property type="molecule type" value="Genomic_DNA"/>
</dbReference>
<dbReference type="InterPro" id="IPR001633">
    <property type="entry name" value="EAL_dom"/>
</dbReference>
<dbReference type="PROSITE" id="PS50113">
    <property type="entry name" value="PAC"/>
    <property type="match status" value="2"/>
</dbReference>
<dbReference type="GO" id="GO:0071111">
    <property type="term" value="F:cyclic-guanylate-specific phosphodiesterase activity"/>
    <property type="evidence" value="ECO:0007669"/>
    <property type="project" value="UniProtKB-EC"/>
</dbReference>
<dbReference type="InterPro" id="IPR029787">
    <property type="entry name" value="Nucleotide_cyclase"/>
</dbReference>
<feature type="domain" description="GGDEF" evidence="6">
    <location>
        <begin position="868"/>
        <end position="1001"/>
    </location>
</feature>
<dbReference type="PROSITE" id="PS50883">
    <property type="entry name" value="EAL"/>
    <property type="match status" value="1"/>
</dbReference>
<evidence type="ECO:0000259" key="4">
    <source>
        <dbReference type="PROSITE" id="PS50113"/>
    </source>
</evidence>
<feature type="domain" description="PAC" evidence="4">
    <location>
        <begin position="661"/>
        <end position="714"/>
    </location>
</feature>
<dbReference type="InterPro" id="IPR000160">
    <property type="entry name" value="GGDEF_dom"/>
</dbReference>
<dbReference type="InterPro" id="IPR000014">
    <property type="entry name" value="PAS"/>
</dbReference>
<sequence length="1275" mass="144626" precursor="true">MIVQQRGKWMQLSIARKVVYGFAVLIVLALFSGLMVSSQLVVLQDRVARLQGQRVPLVVNAVAFVSHVKDALSALQSWMTTELPRFKQERQHAWQQARRQLLKLEQILVTDPRLLEQLEPLKEGLTQLGVLQDRIEALIEKPANKPAHQLYKEQLLPILESLDVQVRRLVLRENHRPVFAGGVAEAINSRTQLKELADLRSALSLCRSQLERILTEPDDALVQRFGQGLKQADGALAVLVRADMSQTQRQELGQVQELWSEWPALAEQVIVLRQSDHWNLARHLTGDALLPLWQTLRQRLDTTVEQQLTTMVEEGRYLEQSIALSRQVLFFSFVLLLVAGGLWAWWISHRLRSGFHTLLQRMSYVSDRIQQADLTGNWSDCDLDICLIPNHQQDEIGAAVSAYNQLLTNLVVAQGNESRFIDSLTRMHAITVRTEWDSQRKIQEILEMGGEILEMESAIVTHVDGQMCQVEHLLGQDSLFEMGQIQPLEQSFCKQVIDAGHAEAIYRIKGSLLEEHPVHTQFGVESFIGTPLYLGDRFYGALSYYSKVPRTKGFSFHDRSLISLLAQWVGWEKYRAQQLKQLEQIHQDLENAQSVAKIGSWHWDMQKDNLHWSKELVRLLGLEGDTSHASYSTYLELIHPDDRAKINRQMAAVTRGMQDRFEADHRIICHKSGELLHIHALGIVSRDSRGVPSQMVGTLQDVTRRKMAEEGLVLAKMIFDNAGEAIVITDAQGDITDVNPAYQRIMGYTRDEIVGQNPSILKSGRHDEQFYEQMWNEMLSEGHWQGEIWDRRKSGEIFPKWLTIDAIRDEQGVISNFVGLFMDITQQKETEEQLEKLAYYDPLTELPNRALFRDRLEQEMRLSARGGKSLGLFFIDLDRFKYVNDSLGHDKGDDLLIQVAGRIKHHLRTSDTVARLGGDEFTVILPGIEQTNDVARIAGAIVKSLGEVFVLQGHEVFIGGSIGIAMHPDDGEDYETLTKHADTAMYRAKEEGRGTYKFFTSDMNEINGRRLSLERALRQAVECNQLTLHYQPKVDVKQCRITGMEALVRWNHPEQGLVSPVDFIPIAEETGLIITIGEWVMQQACMDAKRLARSSRHPLQVAINLSAKQFQDALLVAKLERSLQQSGLAPELLEVEITESLAMGDVNRTIEQIGELRALGVKVSIDDFGTGYSSLSYLKKLPLNALKIDKSFIQDLYLDSDDTAIVSSILSMASALGLSVVAEGVENQAQIHFLCEKECPTIQGYFFSKPLPFEAFEKFLLDWDPVKMKHSLEKI</sequence>
<evidence type="ECO:0000259" key="5">
    <source>
        <dbReference type="PROSITE" id="PS50883"/>
    </source>
</evidence>
<dbReference type="InterPro" id="IPR013655">
    <property type="entry name" value="PAS_fold_3"/>
</dbReference>
<dbReference type="AlphaFoldDB" id="A0L9T5"/>
<dbReference type="eggNOG" id="COG2202">
    <property type="taxonomic scope" value="Bacteria"/>
</dbReference>
<dbReference type="SMART" id="SM00091">
    <property type="entry name" value="PAS"/>
    <property type="match status" value="2"/>
</dbReference>
<dbReference type="Gene3D" id="3.20.20.450">
    <property type="entry name" value="EAL domain"/>
    <property type="match status" value="1"/>
</dbReference>
<dbReference type="NCBIfam" id="TIGR00254">
    <property type="entry name" value="GGDEF"/>
    <property type="match status" value="1"/>
</dbReference>
<feature type="domain" description="EAL" evidence="5">
    <location>
        <begin position="1010"/>
        <end position="1264"/>
    </location>
</feature>
<dbReference type="PANTHER" id="PTHR44757">
    <property type="entry name" value="DIGUANYLATE CYCLASE DGCP"/>
    <property type="match status" value="1"/>
</dbReference>
<dbReference type="eggNOG" id="COG5001">
    <property type="taxonomic scope" value="Bacteria"/>
</dbReference>
<dbReference type="SMART" id="SM00065">
    <property type="entry name" value="GAF"/>
    <property type="match status" value="1"/>
</dbReference>
<dbReference type="FunFam" id="3.20.20.450:FF:000001">
    <property type="entry name" value="Cyclic di-GMP phosphodiesterase yahA"/>
    <property type="match status" value="1"/>
</dbReference>
<feature type="domain" description="PAC" evidence="4">
    <location>
        <begin position="784"/>
        <end position="836"/>
    </location>
</feature>
<evidence type="ECO:0000313" key="8">
    <source>
        <dbReference type="Proteomes" id="UP000002586"/>
    </source>
</evidence>
<dbReference type="CDD" id="cd01948">
    <property type="entry name" value="EAL"/>
    <property type="match status" value="1"/>
</dbReference>
<dbReference type="PROSITE" id="PS50887">
    <property type="entry name" value="GGDEF"/>
    <property type="match status" value="1"/>
</dbReference>
<dbReference type="Gene3D" id="3.30.450.20">
    <property type="entry name" value="PAS domain"/>
    <property type="match status" value="2"/>
</dbReference>
<comment type="catalytic activity">
    <reaction evidence="1">
        <text>3',3'-c-di-GMP + H2O = 5'-phosphoguanylyl(3'-&gt;5')guanosine + H(+)</text>
        <dbReference type="Rhea" id="RHEA:24902"/>
        <dbReference type="ChEBI" id="CHEBI:15377"/>
        <dbReference type="ChEBI" id="CHEBI:15378"/>
        <dbReference type="ChEBI" id="CHEBI:58754"/>
        <dbReference type="ChEBI" id="CHEBI:58805"/>
        <dbReference type="EC" id="3.1.4.52"/>
    </reaction>
    <physiologicalReaction direction="left-to-right" evidence="1">
        <dbReference type="Rhea" id="RHEA:24903"/>
    </physiologicalReaction>
</comment>
<evidence type="ECO:0000256" key="2">
    <source>
        <dbReference type="SAM" id="Phobius"/>
    </source>
</evidence>
<dbReference type="SUPFAM" id="SSF55785">
    <property type="entry name" value="PYP-like sensor domain (PAS domain)"/>
    <property type="match status" value="2"/>
</dbReference>
<dbReference type="SMART" id="SM00086">
    <property type="entry name" value="PAC"/>
    <property type="match status" value="2"/>
</dbReference>
<dbReference type="Pfam" id="PF00563">
    <property type="entry name" value="EAL"/>
    <property type="match status" value="1"/>
</dbReference>
<feature type="domain" description="PAS" evidence="3">
    <location>
        <begin position="716"/>
        <end position="757"/>
    </location>
</feature>
<dbReference type="CDD" id="cd01949">
    <property type="entry name" value="GGDEF"/>
    <property type="match status" value="1"/>
</dbReference>
<evidence type="ECO:0000313" key="7">
    <source>
        <dbReference type="EMBL" id="ABK44728.1"/>
    </source>
</evidence>
<dbReference type="Proteomes" id="UP000002586">
    <property type="component" value="Chromosome"/>
</dbReference>
<dbReference type="InterPro" id="IPR000700">
    <property type="entry name" value="PAS-assoc_C"/>
</dbReference>
<dbReference type="Gene3D" id="3.30.70.270">
    <property type="match status" value="1"/>
</dbReference>
<reference evidence="7 8" key="2">
    <citation type="journal article" date="2012" name="Int. J. Syst. Evol. Microbiol.">
        <title>Magnetococcus marinus gen. nov., sp. nov., a marine, magnetotactic bacterium that represents a novel lineage (Magnetococcaceae fam. nov.; Magnetococcales ord. nov.) at the base of the Alphaproteobacteria.</title>
        <authorList>
            <person name="Bazylinski D.A."/>
            <person name="Williams T.J."/>
            <person name="Lefevre C.T."/>
            <person name="Berg R.J."/>
            <person name="Zhang C.L."/>
            <person name="Bowser S.S."/>
            <person name="Dean A.J."/>
            <person name="Beveridge T.J."/>
        </authorList>
    </citation>
    <scope>NUCLEOTIDE SEQUENCE [LARGE SCALE GENOMIC DNA]</scope>
    <source>
        <strain evidence="8">ATCC BAA-1437 / JCM 17883 / MC-1</strain>
    </source>
</reference>
<dbReference type="GO" id="GO:0071732">
    <property type="term" value="P:cellular response to nitric oxide"/>
    <property type="evidence" value="ECO:0007669"/>
    <property type="project" value="UniProtKB-ARBA"/>
</dbReference>
<dbReference type="InterPro" id="IPR003018">
    <property type="entry name" value="GAF"/>
</dbReference>
<dbReference type="Gene3D" id="2.10.70.100">
    <property type="match status" value="1"/>
</dbReference>
<dbReference type="SUPFAM" id="SSF55073">
    <property type="entry name" value="Nucleotide cyclase"/>
    <property type="match status" value="1"/>
</dbReference>